<gene>
    <name evidence="2" type="ORF">SAMN06309945_0118</name>
</gene>
<reference evidence="2 3" key="1">
    <citation type="submission" date="2017-02" db="EMBL/GenBank/DDBJ databases">
        <authorList>
            <person name="Peterson S.W."/>
        </authorList>
    </citation>
    <scope>NUCLEOTIDE SEQUENCE [LARGE SCALE GENOMIC DNA]</scope>
    <source>
        <strain evidence="2 3">VKM Ac-2059</strain>
    </source>
</reference>
<dbReference type="OrthoDB" id="4377018at2"/>
<evidence type="ECO:0000259" key="1">
    <source>
        <dbReference type="Pfam" id="PF17032"/>
    </source>
</evidence>
<dbReference type="RefSeq" id="WP_079726373.1">
    <property type="nucleotide sequence ID" value="NZ_FUZP01000001.1"/>
</dbReference>
<evidence type="ECO:0000313" key="3">
    <source>
        <dbReference type="Proteomes" id="UP000190857"/>
    </source>
</evidence>
<evidence type="ECO:0000313" key="2">
    <source>
        <dbReference type="EMBL" id="SKC35844.1"/>
    </source>
</evidence>
<dbReference type="AlphaFoldDB" id="A0A1T5I9J5"/>
<dbReference type="STRING" id="123320.SAMN06309945_0118"/>
<accession>A0A1T5I9J5</accession>
<feature type="domain" description="Zinc-ribbon 15" evidence="1">
    <location>
        <begin position="20"/>
        <end position="67"/>
    </location>
</feature>
<dbReference type="Proteomes" id="UP000190857">
    <property type="component" value="Unassembled WGS sequence"/>
</dbReference>
<proteinExistence type="predicted"/>
<protein>
    <submittedName>
        <fullName evidence="2">Zinc-ribbon family protein</fullName>
    </submittedName>
</protein>
<name>A0A1T5I9J5_9MICO</name>
<organism evidence="2 3">
    <name type="scientific">Okibacterium fritillariae</name>
    <dbReference type="NCBI Taxonomy" id="123320"/>
    <lineage>
        <taxon>Bacteria</taxon>
        <taxon>Bacillati</taxon>
        <taxon>Actinomycetota</taxon>
        <taxon>Actinomycetes</taxon>
        <taxon>Micrococcales</taxon>
        <taxon>Microbacteriaceae</taxon>
        <taxon>Okibacterium</taxon>
    </lineage>
</organism>
<keyword evidence="3" id="KW-1185">Reference proteome</keyword>
<dbReference type="InterPro" id="IPR031493">
    <property type="entry name" value="Zinc_ribbon_15"/>
</dbReference>
<sequence>MLLIFGSRVTESIVNVVTFVCAVCNVRAPQQVIKRANRFTLFFVPLFSFSKKHVNRCTNCGAETQLSAEQVQHSLEWSASQR</sequence>
<dbReference type="Pfam" id="PF17032">
    <property type="entry name" value="Zn_ribbon_15"/>
    <property type="match status" value="1"/>
</dbReference>
<dbReference type="EMBL" id="FUZP01000001">
    <property type="protein sequence ID" value="SKC35844.1"/>
    <property type="molecule type" value="Genomic_DNA"/>
</dbReference>